<proteinExistence type="inferred from homology"/>
<dbReference type="GO" id="GO:0003729">
    <property type="term" value="F:mRNA binding"/>
    <property type="evidence" value="ECO:0007669"/>
    <property type="project" value="InterPro"/>
</dbReference>
<feature type="region of interest" description="Disordered" evidence="2">
    <location>
        <begin position="363"/>
        <end position="520"/>
    </location>
</feature>
<feature type="compositionally biased region" description="Acidic residues" evidence="2">
    <location>
        <begin position="470"/>
        <end position="483"/>
    </location>
</feature>
<dbReference type="Pfam" id="PF00293">
    <property type="entry name" value="NUDIX"/>
    <property type="match status" value="1"/>
</dbReference>
<evidence type="ECO:0000256" key="2">
    <source>
        <dbReference type="SAM" id="MobiDB-lite"/>
    </source>
</evidence>
<dbReference type="PROSITE" id="PS00028">
    <property type="entry name" value="ZINC_FINGER_C2H2_1"/>
    <property type="match status" value="1"/>
</dbReference>
<name>A0A812QYP7_9DINO</name>
<dbReference type="GO" id="GO:0006376">
    <property type="term" value="P:mRNA splice site recognition"/>
    <property type="evidence" value="ECO:0007669"/>
    <property type="project" value="InterPro"/>
</dbReference>
<dbReference type="SUPFAM" id="SSF55811">
    <property type="entry name" value="Nudix"/>
    <property type="match status" value="1"/>
</dbReference>
<dbReference type="InterPro" id="IPR013087">
    <property type="entry name" value="Znf_C2H2_type"/>
</dbReference>
<feature type="compositionally biased region" description="Basic residues" evidence="2">
    <location>
        <begin position="365"/>
        <end position="376"/>
    </location>
</feature>
<organism evidence="4 5">
    <name type="scientific">Symbiodinium natans</name>
    <dbReference type="NCBI Taxonomy" id="878477"/>
    <lineage>
        <taxon>Eukaryota</taxon>
        <taxon>Sar</taxon>
        <taxon>Alveolata</taxon>
        <taxon>Dinophyceae</taxon>
        <taxon>Suessiales</taxon>
        <taxon>Symbiodiniaceae</taxon>
        <taxon>Symbiodinium</taxon>
    </lineage>
</organism>
<feature type="compositionally biased region" description="Low complexity" evidence="2">
    <location>
        <begin position="377"/>
        <end position="387"/>
    </location>
</feature>
<reference evidence="4" key="1">
    <citation type="submission" date="2021-02" db="EMBL/GenBank/DDBJ databases">
        <authorList>
            <person name="Dougan E. K."/>
            <person name="Rhodes N."/>
            <person name="Thang M."/>
            <person name="Chan C."/>
        </authorList>
    </citation>
    <scope>NUCLEOTIDE SEQUENCE</scope>
</reference>
<protein>
    <submittedName>
        <fullName evidence="4">Crop protein</fullName>
    </submittedName>
</protein>
<feature type="compositionally biased region" description="Basic and acidic residues" evidence="2">
    <location>
        <begin position="400"/>
        <end position="434"/>
    </location>
</feature>
<accession>A0A812QYP7</accession>
<dbReference type="PROSITE" id="PS51462">
    <property type="entry name" value="NUDIX"/>
    <property type="match status" value="1"/>
</dbReference>
<keyword evidence="5" id="KW-1185">Reference proteome</keyword>
<dbReference type="GO" id="GO:0005685">
    <property type="term" value="C:U1 snRNP"/>
    <property type="evidence" value="ECO:0007669"/>
    <property type="project" value="InterPro"/>
</dbReference>
<dbReference type="Gene3D" id="3.90.79.10">
    <property type="entry name" value="Nucleoside Triphosphate Pyrophosphohydrolase"/>
    <property type="match status" value="1"/>
</dbReference>
<gene>
    <name evidence="4" type="primary">crop</name>
    <name evidence="4" type="ORF">SNAT2548_LOCUS22259</name>
</gene>
<dbReference type="Proteomes" id="UP000604046">
    <property type="component" value="Unassembled WGS sequence"/>
</dbReference>
<feature type="domain" description="Nudix hydrolase" evidence="3">
    <location>
        <begin position="52"/>
        <end position="259"/>
    </location>
</feature>
<dbReference type="InterPro" id="IPR000086">
    <property type="entry name" value="NUDIX_hydrolase_dom"/>
</dbReference>
<dbReference type="EMBL" id="CAJNDS010002282">
    <property type="protein sequence ID" value="CAE7409344.1"/>
    <property type="molecule type" value="Genomic_DNA"/>
</dbReference>
<sequence length="520" mass="60967">MLPKVDSDEERHNKKSQQLLDRIGDISMLDRAQDLNVIVDPCRRIEAYNESVWHRAVHVWVFDIEGGRFLIQQRSPKKRHFGGKWNCSTGHIKMGDPALPTAMKSVKDDVGIQDVEEVDFEYLFQAAPCMNEARAMLDALMGPQRDVGKKGKQLSDDWKDKTVCKSFLVGLCPYDKAVLGGIQKRDLRMCSKIHSDIIRDRFVQHADGAEQSETRMEYEDECFNQCEEVLAEFETFSRKELERLKDDPRRRVLSEEVAEKLKAMREEAAFKTKRSEDLDAMALTTGGYNNMSSTLRRQARELSAEADSLQKLEMRKSAEKLQPQACEVCGMGYLDEEEYKAHLTFRVHEGYQQVRDKYEELEKKRAQRARKSKARAKSQPQPSTSQEPPKRAAHAANGEKSVRGEERDLGQAASRERQERRTSRGKIRTEEAGQVRKRRRISSSRHVRSEREQRRRGRRRREDYASDFGDYTEYEDDYEDDDYNGDREDRYERRHRHTRHRRQHTSTFRDSRRGSQRHRR</sequence>
<dbReference type="PANTHER" id="PTHR12375">
    <property type="entry name" value="RNA-BINDING PROTEIN LUC7-RELATED"/>
    <property type="match status" value="1"/>
</dbReference>
<comment type="caution">
    <text evidence="4">The sequence shown here is derived from an EMBL/GenBank/DDBJ whole genome shotgun (WGS) entry which is preliminary data.</text>
</comment>
<evidence type="ECO:0000256" key="1">
    <source>
        <dbReference type="ARBA" id="ARBA00005655"/>
    </source>
</evidence>
<dbReference type="InterPro" id="IPR015797">
    <property type="entry name" value="NUDIX_hydrolase-like_dom_sf"/>
</dbReference>
<evidence type="ECO:0000313" key="4">
    <source>
        <dbReference type="EMBL" id="CAE7409344.1"/>
    </source>
</evidence>
<feature type="compositionally biased region" description="Basic residues" evidence="2">
    <location>
        <begin position="435"/>
        <end position="446"/>
    </location>
</feature>
<dbReference type="InterPro" id="IPR004882">
    <property type="entry name" value="Luc7-rel"/>
</dbReference>
<comment type="similarity">
    <text evidence="1">Belongs to the Luc7 family.</text>
</comment>
<feature type="compositionally biased region" description="Basic residues" evidence="2">
    <location>
        <begin position="493"/>
        <end position="504"/>
    </location>
</feature>
<dbReference type="Pfam" id="PF03194">
    <property type="entry name" value="LUC7"/>
    <property type="match status" value="1"/>
</dbReference>
<evidence type="ECO:0000259" key="3">
    <source>
        <dbReference type="PROSITE" id="PS51462"/>
    </source>
</evidence>
<dbReference type="OrthoDB" id="153872at2759"/>
<dbReference type="AlphaFoldDB" id="A0A812QYP7"/>
<evidence type="ECO:0000313" key="5">
    <source>
        <dbReference type="Proteomes" id="UP000604046"/>
    </source>
</evidence>